<gene>
    <name evidence="3" type="ORF">cand_003220</name>
</gene>
<comment type="caution">
    <text evidence="3">The sequence shown here is derived from an EMBL/GenBank/DDBJ whole genome shotgun (WGS) entry which is preliminary data.</text>
</comment>
<dbReference type="AlphaFoldDB" id="A0A1J4MGY4"/>
<keyword evidence="2" id="KW-0472">Membrane</keyword>
<keyword evidence="2" id="KW-0812">Transmembrane</keyword>
<keyword evidence="2" id="KW-1133">Transmembrane helix</keyword>
<keyword evidence="4" id="KW-1185">Reference proteome</keyword>
<evidence type="ECO:0000256" key="2">
    <source>
        <dbReference type="SAM" id="Phobius"/>
    </source>
</evidence>
<dbReference type="OrthoDB" id="10501917at2759"/>
<sequence length="270" mass="30662">MKSNLISNYLIFLLFYIFLLKIKNVKSSTDSSSINDTISDLDINLLSMEDIFLLCNNFGYLLDNEKSKIYNLLISYKNYYHFVEDESRINECIQKLQSEISVESEINFKSDPMKLLRIPVKMPKLFVFEVQPISQLPIQPLKYVAKSIQVSNIREEDITIPLKDIDMRESEDYEENNTITDTLSDIKTELSISNNSEDDQSGNNYGEIDSEGSYILDNSDNSTLSLPSLPSLPSIPSIPSIPYNTDHSSALDSLRSSSIYSPTLTTDISD</sequence>
<feature type="transmembrane region" description="Helical" evidence="2">
    <location>
        <begin position="6"/>
        <end position="22"/>
    </location>
</feature>
<evidence type="ECO:0000313" key="4">
    <source>
        <dbReference type="Proteomes" id="UP000186804"/>
    </source>
</evidence>
<name>A0A1J4MGY4_9CRYT</name>
<accession>A0A1J4MGY4</accession>
<dbReference type="Proteomes" id="UP000186804">
    <property type="component" value="Unassembled WGS sequence"/>
</dbReference>
<organism evidence="3 4">
    <name type="scientific">Cryptosporidium andersoni</name>
    <dbReference type="NCBI Taxonomy" id="117008"/>
    <lineage>
        <taxon>Eukaryota</taxon>
        <taxon>Sar</taxon>
        <taxon>Alveolata</taxon>
        <taxon>Apicomplexa</taxon>
        <taxon>Conoidasida</taxon>
        <taxon>Coccidia</taxon>
        <taxon>Eucoccidiorida</taxon>
        <taxon>Eimeriorina</taxon>
        <taxon>Cryptosporidiidae</taxon>
        <taxon>Cryptosporidium</taxon>
    </lineage>
</organism>
<dbReference type="GeneID" id="92364507"/>
<protein>
    <submittedName>
        <fullName evidence="3">Uncharacterized protein</fullName>
    </submittedName>
</protein>
<reference evidence="3 4" key="1">
    <citation type="submission" date="2016-10" db="EMBL/GenBank/DDBJ databases">
        <title>Reductive evolution of mitochondrial metabolism and differential evolution of invasion-related proteins in Cryptosporidium.</title>
        <authorList>
            <person name="Liu S."/>
            <person name="Roellig D.M."/>
            <person name="Guo Y."/>
            <person name="Li N."/>
            <person name="Frace M.A."/>
            <person name="Tang K."/>
            <person name="Zhang L."/>
            <person name="Feng Y."/>
            <person name="Xiao L."/>
        </authorList>
    </citation>
    <scope>NUCLEOTIDE SEQUENCE [LARGE SCALE GENOMIC DNA]</scope>
    <source>
        <strain evidence="3">30847</strain>
    </source>
</reference>
<dbReference type="EMBL" id="LRBS01000102">
    <property type="protein sequence ID" value="OII73497.1"/>
    <property type="molecule type" value="Genomic_DNA"/>
</dbReference>
<proteinExistence type="predicted"/>
<evidence type="ECO:0000313" key="3">
    <source>
        <dbReference type="EMBL" id="OII73497.1"/>
    </source>
</evidence>
<evidence type="ECO:0000256" key="1">
    <source>
        <dbReference type="SAM" id="MobiDB-lite"/>
    </source>
</evidence>
<dbReference type="RefSeq" id="XP_067067153.1">
    <property type="nucleotide sequence ID" value="XM_067210568.1"/>
</dbReference>
<feature type="region of interest" description="Disordered" evidence="1">
    <location>
        <begin position="193"/>
        <end position="216"/>
    </location>
</feature>
<dbReference type="VEuPathDB" id="CryptoDB:cand_003220"/>